<dbReference type="AlphaFoldDB" id="A0ABD5C802"/>
<dbReference type="GO" id="GO:0005886">
    <property type="term" value="C:plasma membrane"/>
    <property type="evidence" value="ECO:0007669"/>
    <property type="project" value="UniProtKB-SubCell"/>
</dbReference>
<evidence type="ECO:0000313" key="11">
    <source>
        <dbReference type="EMBL" id="MDR6201379.1"/>
    </source>
</evidence>
<comment type="caution">
    <text evidence="11">The sequence shown here is derived from an EMBL/GenBank/DDBJ whole genome shotgun (WGS) entry which is preliminary data.</text>
</comment>
<evidence type="ECO:0000313" key="12">
    <source>
        <dbReference type="Proteomes" id="UP001245184"/>
    </source>
</evidence>
<dbReference type="InterPro" id="IPR005467">
    <property type="entry name" value="His_kinase_dom"/>
</dbReference>
<comment type="catalytic activity">
    <reaction evidence="1">
        <text>ATP + protein L-histidine = ADP + protein N-phospho-L-histidine.</text>
        <dbReference type="EC" id="2.7.13.3"/>
    </reaction>
</comment>
<dbReference type="SUPFAM" id="SSF52172">
    <property type="entry name" value="CheY-like"/>
    <property type="match status" value="1"/>
</dbReference>
<evidence type="ECO:0000256" key="6">
    <source>
        <dbReference type="ARBA" id="ARBA00022777"/>
    </source>
</evidence>
<dbReference type="Gene3D" id="3.30.450.20">
    <property type="entry name" value="PAS domain"/>
    <property type="match status" value="1"/>
</dbReference>
<dbReference type="PROSITE" id="PS50109">
    <property type="entry name" value="HIS_KIN"/>
    <property type="match status" value="1"/>
</dbReference>
<dbReference type="InterPro" id="IPR000014">
    <property type="entry name" value="PAS"/>
</dbReference>
<protein>
    <recommendedName>
        <fullName evidence="3">histidine kinase</fullName>
        <ecNumber evidence="3">2.7.13.3</ecNumber>
    </recommendedName>
</protein>
<dbReference type="GO" id="GO:0004673">
    <property type="term" value="F:protein histidine kinase activity"/>
    <property type="evidence" value="ECO:0007669"/>
    <property type="project" value="UniProtKB-EC"/>
</dbReference>
<dbReference type="PRINTS" id="PR00344">
    <property type="entry name" value="BCTRLSENSOR"/>
</dbReference>
<evidence type="ECO:0000259" key="9">
    <source>
        <dbReference type="PROSITE" id="PS50110"/>
    </source>
</evidence>
<dbReference type="SUPFAM" id="SSF55785">
    <property type="entry name" value="PYP-like sensor domain (PAS domain)"/>
    <property type="match status" value="1"/>
</dbReference>
<dbReference type="EC" id="2.7.13.3" evidence="3"/>
<evidence type="ECO:0000256" key="2">
    <source>
        <dbReference type="ARBA" id="ARBA00004429"/>
    </source>
</evidence>
<feature type="domain" description="PAC" evidence="10">
    <location>
        <begin position="257"/>
        <end position="310"/>
    </location>
</feature>
<feature type="domain" description="Histidine kinase" evidence="8">
    <location>
        <begin position="321"/>
        <end position="540"/>
    </location>
</feature>
<dbReference type="GO" id="GO:0007165">
    <property type="term" value="P:signal transduction"/>
    <property type="evidence" value="ECO:0007669"/>
    <property type="project" value="UniProtKB-ARBA"/>
</dbReference>
<dbReference type="FunFam" id="3.30.565.10:FF:000006">
    <property type="entry name" value="Sensor histidine kinase WalK"/>
    <property type="match status" value="1"/>
</dbReference>
<dbReference type="RefSeq" id="WP_310029550.1">
    <property type="nucleotide sequence ID" value="NZ_JAVIZN010000002.1"/>
</dbReference>
<dbReference type="PANTHER" id="PTHR43547:SF2">
    <property type="entry name" value="HYBRID SIGNAL TRANSDUCTION HISTIDINE KINASE C"/>
    <property type="match status" value="1"/>
</dbReference>
<dbReference type="Pfam" id="PF00072">
    <property type="entry name" value="Response_reg"/>
    <property type="match status" value="1"/>
</dbReference>
<dbReference type="Pfam" id="PF02518">
    <property type="entry name" value="HATPase_c"/>
    <property type="match status" value="1"/>
</dbReference>
<keyword evidence="6 11" id="KW-0418">Kinase</keyword>
<dbReference type="CDD" id="cd00075">
    <property type="entry name" value="HATPase"/>
    <property type="match status" value="1"/>
</dbReference>
<dbReference type="Gene3D" id="3.40.50.2300">
    <property type="match status" value="1"/>
</dbReference>
<feature type="domain" description="Response regulatory" evidence="9">
    <location>
        <begin position="561"/>
        <end position="675"/>
    </location>
</feature>
<sequence length="680" mass="75627">MSHNNAEELTMKPSRIGPFPDLATYLEGKSALITRRWLRAVRSDPAIKPAGRLTTGQLVDHLPSLYEEICTALRTERMTLARLHSDARKHGRDRWMRGYQLDELFRELNELQRCVQRAAREFFAGTPVSRNAQATAHQLLEDLFSATIYTAISQLIEEQDGRIAATIDERDRALAAQQKSEDRLRMAASAAGLGIFEWNVPTRAGVWENRRMYEITGQPESLGPLSCKAFVRELVHPDDAQALITNYMETMQNGGDFHSVFRILRINDRAPRVVEMHGRFRTVADGPIQCFIGTLTDITQRTLAEEALRETDRRKDAFLATLAHELRNPLAPIRNAAQILRQVSPDMPPEAEWARMIVERQCSHLTRLIDDLMDVSRISSGKIRLQREVFDIRDAVQSAVEINLPIAHEHRDRINVSLPDASVLVDGDRTRLTQVVSNLLDNAIKYSDDGANIMIDAAVHGDEIEIVVSDTGIGIPASQLVHMFEPYVQLAPPDGRWRPGLGIGLSVVQNLVDMHGGRVTAASDGVGKGSRFTVRLPTTQARATGTTDATERVRQLTRRLRVLIVDDNRDAAESLGMLLHDHEVQCAADGETALTTAQGFLPDIVVLDIGLPGMSGHELARRLRALPETAHAVLVALSGFGAPEDHARSREAGCERHFVKPVNPETLIDFVRDIAARLTS</sequence>
<dbReference type="InterPro" id="IPR000700">
    <property type="entry name" value="PAS-assoc_C"/>
</dbReference>
<evidence type="ECO:0000259" key="10">
    <source>
        <dbReference type="PROSITE" id="PS50113"/>
    </source>
</evidence>
<dbReference type="SMART" id="SM00388">
    <property type="entry name" value="HisKA"/>
    <property type="match status" value="1"/>
</dbReference>
<evidence type="ECO:0000256" key="5">
    <source>
        <dbReference type="ARBA" id="ARBA00022679"/>
    </source>
</evidence>
<dbReference type="InterPro" id="IPR035965">
    <property type="entry name" value="PAS-like_dom_sf"/>
</dbReference>
<organism evidence="11 12">
    <name type="scientific">Paraburkholderia graminis</name>
    <dbReference type="NCBI Taxonomy" id="60548"/>
    <lineage>
        <taxon>Bacteria</taxon>
        <taxon>Pseudomonadati</taxon>
        <taxon>Pseudomonadota</taxon>
        <taxon>Betaproteobacteria</taxon>
        <taxon>Burkholderiales</taxon>
        <taxon>Burkholderiaceae</taxon>
        <taxon>Paraburkholderia</taxon>
    </lineage>
</organism>
<dbReference type="InterPro" id="IPR036890">
    <property type="entry name" value="HATPase_C_sf"/>
</dbReference>
<dbReference type="Proteomes" id="UP001245184">
    <property type="component" value="Unassembled WGS sequence"/>
</dbReference>
<dbReference type="InterPro" id="IPR003594">
    <property type="entry name" value="HATPase_dom"/>
</dbReference>
<dbReference type="SMART" id="SM00448">
    <property type="entry name" value="REC"/>
    <property type="match status" value="1"/>
</dbReference>
<dbReference type="CDD" id="cd17580">
    <property type="entry name" value="REC_2_DhkD-like"/>
    <property type="match status" value="1"/>
</dbReference>
<comment type="subcellular location">
    <subcellularLocation>
        <location evidence="2">Cell inner membrane</location>
        <topology evidence="2">Multi-pass membrane protein</topology>
    </subcellularLocation>
</comment>
<dbReference type="SMART" id="SM00387">
    <property type="entry name" value="HATPase_c"/>
    <property type="match status" value="1"/>
</dbReference>
<dbReference type="EMBL" id="JAVIZN010000002">
    <property type="protein sequence ID" value="MDR6201379.1"/>
    <property type="molecule type" value="Genomic_DNA"/>
</dbReference>
<dbReference type="PROSITE" id="PS50110">
    <property type="entry name" value="RESPONSE_REGULATORY"/>
    <property type="match status" value="1"/>
</dbReference>
<dbReference type="SUPFAM" id="SSF47384">
    <property type="entry name" value="Homodimeric domain of signal transducing histidine kinase"/>
    <property type="match status" value="1"/>
</dbReference>
<evidence type="ECO:0000256" key="3">
    <source>
        <dbReference type="ARBA" id="ARBA00012438"/>
    </source>
</evidence>
<dbReference type="Pfam" id="PF08447">
    <property type="entry name" value="PAS_3"/>
    <property type="match status" value="1"/>
</dbReference>
<dbReference type="Gene3D" id="3.30.565.10">
    <property type="entry name" value="Histidine kinase-like ATPase, C-terminal domain"/>
    <property type="match status" value="1"/>
</dbReference>
<dbReference type="Pfam" id="PF00512">
    <property type="entry name" value="HisKA"/>
    <property type="match status" value="1"/>
</dbReference>
<evidence type="ECO:0000256" key="4">
    <source>
        <dbReference type="ARBA" id="ARBA00022553"/>
    </source>
</evidence>
<keyword evidence="4 7" id="KW-0597">Phosphoprotein</keyword>
<dbReference type="CDD" id="cd00082">
    <property type="entry name" value="HisKA"/>
    <property type="match status" value="1"/>
</dbReference>
<dbReference type="InterPro" id="IPR003661">
    <property type="entry name" value="HisK_dim/P_dom"/>
</dbReference>
<dbReference type="SUPFAM" id="SSF55874">
    <property type="entry name" value="ATPase domain of HSP90 chaperone/DNA topoisomerase II/histidine kinase"/>
    <property type="match status" value="1"/>
</dbReference>
<feature type="modified residue" description="4-aspartylphosphate" evidence="7">
    <location>
        <position position="608"/>
    </location>
</feature>
<gene>
    <name evidence="11" type="ORF">QF025_000099</name>
</gene>
<dbReference type="InterPro" id="IPR004358">
    <property type="entry name" value="Sig_transdc_His_kin-like_C"/>
</dbReference>
<dbReference type="PANTHER" id="PTHR43547">
    <property type="entry name" value="TWO-COMPONENT HISTIDINE KINASE"/>
    <property type="match status" value="1"/>
</dbReference>
<keyword evidence="5" id="KW-0808">Transferase</keyword>
<evidence type="ECO:0000259" key="8">
    <source>
        <dbReference type="PROSITE" id="PS50109"/>
    </source>
</evidence>
<reference evidence="11 12" key="1">
    <citation type="submission" date="2023-08" db="EMBL/GenBank/DDBJ databases">
        <title>Genome sequencing of plant associated microbes to promote plant fitness in Sorghum bicolor and Oryza sativa.</title>
        <authorList>
            <person name="Coleman-Derr D."/>
        </authorList>
    </citation>
    <scope>NUCLEOTIDE SEQUENCE [LARGE SCALE GENOMIC DNA]</scope>
    <source>
        <strain evidence="11 12">SLBN-33</strain>
    </source>
</reference>
<accession>A0ABD5C802</accession>
<dbReference type="PROSITE" id="PS50113">
    <property type="entry name" value="PAC"/>
    <property type="match status" value="1"/>
</dbReference>
<dbReference type="InterPro" id="IPR036097">
    <property type="entry name" value="HisK_dim/P_sf"/>
</dbReference>
<dbReference type="Gene3D" id="1.10.287.130">
    <property type="match status" value="1"/>
</dbReference>
<dbReference type="CDD" id="cd00130">
    <property type="entry name" value="PAS"/>
    <property type="match status" value="1"/>
</dbReference>
<dbReference type="InterPro" id="IPR001789">
    <property type="entry name" value="Sig_transdc_resp-reg_receiver"/>
</dbReference>
<evidence type="ECO:0000256" key="1">
    <source>
        <dbReference type="ARBA" id="ARBA00000085"/>
    </source>
</evidence>
<name>A0ABD5C802_9BURK</name>
<evidence type="ECO:0000256" key="7">
    <source>
        <dbReference type="PROSITE-ProRule" id="PRU00169"/>
    </source>
</evidence>
<dbReference type="InterPro" id="IPR013655">
    <property type="entry name" value="PAS_fold_3"/>
</dbReference>
<dbReference type="InterPro" id="IPR011006">
    <property type="entry name" value="CheY-like_superfamily"/>
</dbReference>
<proteinExistence type="predicted"/>